<dbReference type="InterPro" id="IPR000944">
    <property type="entry name" value="Tscrpt_reg_Rrf2"/>
</dbReference>
<dbReference type="PROSITE" id="PS51197">
    <property type="entry name" value="HTH_RRF2_2"/>
    <property type="match status" value="1"/>
</dbReference>
<evidence type="ECO:0000256" key="1">
    <source>
        <dbReference type="SAM" id="MobiDB-lite"/>
    </source>
</evidence>
<dbReference type="PANTHER" id="PTHR33221">
    <property type="entry name" value="WINGED HELIX-TURN-HELIX TRANSCRIPTIONAL REGULATOR, RRF2 FAMILY"/>
    <property type="match status" value="1"/>
</dbReference>
<feature type="region of interest" description="Disordered" evidence="1">
    <location>
        <begin position="134"/>
        <end position="170"/>
    </location>
</feature>
<dbReference type="Proteomes" id="UP000238322">
    <property type="component" value="Unassembled WGS sequence"/>
</dbReference>
<name>A0A2S8FUW9_9BACT</name>
<dbReference type="GO" id="GO:0005829">
    <property type="term" value="C:cytosol"/>
    <property type="evidence" value="ECO:0007669"/>
    <property type="project" value="TreeGrafter"/>
</dbReference>
<gene>
    <name evidence="2" type="ORF">C5Y83_08555</name>
</gene>
<dbReference type="InterPro" id="IPR030489">
    <property type="entry name" value="TR_Rrf2-type_CS"/>
</dbReference>
<protein>
    <submittedName>
        <fullName evidence="2">Rrf2 family transcriptional regulator</fullName>
    </submittedName>
</protein>
<dbReference type="EMBL" id="PUHY01000006">
    <property type="protein sequence ID" value="PQO35967.1"/>
    <property type="molecule type" value="Genomic_DNA"/>
</dbReference>
<dbReference type="PANTHER" id="PTHR33221:SF15">
    <property type="entry name" value="HTH-TYPE TRANSCRIPTIONAL REGULATOR YWGB-RELATED"/>
    <property type="match status" value="1"/>
</dbReference>
<dbReference type="GO" id="GO:0003700">
    <property type="term" value="F:DNA-binding transcription factor activity"/>
    <property type="evidence" value="ECO:0007669"/>
    <property type="project" value="TreeGrafter"/>
</dbReference>
<dbReference type="Pfam" id="PF02082">
    <property type="entry name" value="Rrf2"/>
    <property type="match status" value="1"/>
</dbReference>
<accession>A0A2S8FUW9</accession>
<proteinExistence type="predicted"/>
<sequence length="170" mass="18060">MKLSRTVAYALQATMQLAVSDSDTPVPCSQIASKGDMPERFLLQVLRSLVNHGVLRSTRGVDGGYMLIRSPEDISLLDVIEAIEGPLDSKLPLPAAPDDITHVNLQKALQDVTATARKQLESIKISHLITAPAVESTESESEEMNSPLAAAQAEAVVGSGSPAPSRVHPI</sequence>
<dbReference type="InterPro" id="IPR036390">
    <property type="entry name" value="WH_DNA-bd_sf"/>
</dbReference>
<dbReference type="InterPro" id="IPR036388">
    <property type="entry name" value="WH-like_DNA-bd_sf"/>
</dbReference>
<reference evidence="2 3" key="1">
    <citation type="submission" date="2018-02" db="EMBL/GenBank/DDBJ databases">
        <title>Comparative genomes isolates from brazilian mangrove.</title>
        <authorList>
            <person name="Araujo J.E."/>
            <person name="Taketani R.G."/>
            <person name="Silva M.C.P."/>
            <person name="Loureco M.V."/>
            <person name="Andreote F.D."/>
        </authorList>
    </citation>
    <scope>NUCLEOTIDE SEQUENCE [LARGE SCALE GENOMIC DNA]</scope>
    <source>
        <strain evidence="2 3">Hex-1 MGV</strain>
    </source>
</reference>
<dbReference type="SUPFAM" id="SSF46785">
    <property type="entry name" value="Winged helix' DNA-binding domain"/>
    <property type="match status" value="1"/>
</dbReference>
<dbReference type="Gene3D" id="1.10.10.10">
    <property type="entry name" value="Winged helix-like DNA-binding domain superfamily/Winged helix DNA-binding domain"/>
    <property type="match status" value="1"/>
</dbReference>
<evidence type="ECO:0000313" key="2">
    <source>
        <dbReference type="EMBL" id="PQO35967.1"/>
    </source>
</evidence>
<dbReference type="RefSeq" id="WP_105329256.1">
    <property type="nucleotide sequence ID" value="NZ_PUHY01000006.1"/>
</dbReference>
<organism evidence="2 3">
    <name type="scientific">Blastopirellula marina</name>
    <dbReference type="NCBI Taxonomy" id="124"/>
    <lineage>
        <taxon>Bacteria</taxon>
        <taxon>Pseudomonadati</taxon>
        <taxon>Planctomycetota</taxon>
        <taxon>Planctomycetia</taxon>
        <taxon>Pirellulales</taxon>
        <taxon>Pirellulaceae</taxon>
        <taxon>Blastopirellula</taxon>
    </lineage>
</organism>
<dbReference type="PROSITE" id="PS01332">
    <property type="entry name" value="HTH_RRF2_1"/>
    <property type="match status" value="1"/>
</dbReference>
<dbReference type="OrthoDB" id="270199at2"/>
<evidence type="ECO:0000313" key="3">
    <source>
        <dbReference type="Proteomes" id="UP000238322"/>
    </source>
</evidence>
<dbReference type="AlphaFoldDB" id="A0A2S8FUW9"/>
<comment type="caution">
    <text evidence="2">The sequence shown here is derived from an EMBL/GenBank/DDBJ whole genome shotgun (WGS) entry which is preliminary data.</text>
</comment>
<dbReference type="NCBIfam" id="TIGR00738">
    <property type="entry name" value="rrf2_super"/>
    <property type="match status" value="1"/>
</dbReference>